<name>A0A9D0ZCH4_9FIRM</name>
<evidence type="ECO:0000313" key="5">
    <source>
        <dbReference type="EMBL" id="HIQ72045.1"/>
    </source>
</evidence>
<dbReference type="SMART" id="SM00530">
    <property type="entry name" value="HTH_XRE"/>
    <property type="match status" value="1"/>
</dbReference>
<keyword evidence="3" id="KW-0804">Transcription</keyword>
<dbReference type="EMBL" id="DVFJ01000028">
    <property type="protein sequence ID" value="HIQ72045.1"/>
    <property type="molecule type" value="Genomic_DNA"/>
</dbReference>
<evidence type="ECO:0000313" key="6">
    <source>
        <dbReference type="Proteomes" id="UP000886887"/>
    </source>
</evidence>
<dbReference type="SUPFAM" id="SSF51306">
    <property type="entry name" value="LexA/Signal peptidase"/>
    <property type="match status" value="1"/>
</dbReference>
<dbReference type="InterPro" id="IPR001387">
    <property type="entry name" value="Cro/C1-type_HTH"/>
</dbReference>
<keyword evidence="2" id="KW-0238">DNA-binding</keyword>
<dbReference type="Gene3D" id="1.10.260.40">
    <property type="entry name" value="lambda repressor-like DNA-binding domains"/>
    <property type="match status" value="1"/>
</dbReference>
<dbReference type="PANTHER" id="PTHR40661">
    <property type="match status" value="1"/>
</dbReference>
<organism evidence="5 6">
    <name type="scientific">Candidatus Onthenecus intestinigallinarum</name>
    <dbReference type="NCBI Taxonomy" id="2840875"/>
    <lineage>
        <taxon>Bacteria</taxon>
        <taxon>Bacillati</taxon>
        <taxon>Bacillota</taxon>
        <taxon>Clostridia</taxon>
        <taxon>Eubacteriales</taxon>
        <taxon>Candidatus Onthenecus</taxon>
    </lineage>
</organism>
<dbReference type="AlphaFoldDB" id="A0A9D0ZCH4"/>
<evidence type="ECO:0000256" key="3">
    <source>
        <dbReference type="ARBA" id="ARBA00023163"/>
    </source>
</evidence>
<dbReference type="PROSITE" id="PS50943">
    <property type="entry name" value="HTH_CROC1"/>
    <property type="match status" value="1"/>
</dbReference>
<evidence type="ECO:0000256" key="2">
    <source>
        <dbReference type="ARBA" id="ARBA00023125"/>
    </source>
</evidence>
<dbReference type="Pfam" id="PF00717">
    <property type="entry name" value="Peptidase_S24"/>
    <property type="match status" value="1"/>
</dbReference>
<dbReference type="SUPFAM" id="SSF47413">
    <property type="entry name" value="lambda repressor-like DNA-binding domains"/>
    <property type="match status" value="1"/>
</dbReference>
<accession>A0A9D0ZCH4</accession>
<dbReference type="InterPro" id="IPR039418">
    <property type="entry name" value="LexA-like"/>
</dbReference>
<dbReference type="InterPro" id="IPR010982">
    <property type="entry name" value="Lambda_DNA-bd_dom_sf"/>
</dbReference>
<proteinExistence type="predicted"/>
<comment type="caution">
    <text evidence="5">The sequence shown here is derived from an EMBL/GenBank/DDBJ whole genome shotgun (WGS) entry which is preliminary data.</text>
</comment>
<dbReference type="CDD" id="cd06529">
    <property type="entry name" value="S24_LexA-like"/>
    <property type="match status" value="1"/>
</dbReference>
<dbReference type="Proteomes" id="UP000886887">
    <property type="component" value="Unassembled WGS sequence"/>
</dbReference>
<dbReference type="Gene3D" id="2.10.109.10">
    <property type="entry name" value="Umud Fragment, subunit A"/>
    <property type="match status" value="1"/>
</dbReference>
<dbReference type="CDD" id="cd00093">
    <property type="entry name" value="HTH_XRE"/>
    <property type="match status" value="1"/>
</dbReference>
<protein>
    <submittedName>
        <fullName evidence="5">LexA family transcriptional regulator</fullName>
    </submittedName>
</protein>
<keyword evidence="1" id="KW-0805">Transcription regulation</keyword>
<feature type="domain" description="HTH cro/C1-type" evidence="4">
    <location>
        <begin position="10"/>
        <end position="64"/>
    </location>
</feature>
<reference evidence="5" key="2">
    <citation type="journal article" date="2021" name="PeerJ">
        <title>Extensive microbial diversity within the chicken gut microbiome revealed by metagenomics and culture.</title>
        <authorList>
            <person name="Gilroy R."/>
            <person name="Ravi A."/>
            <person name="Getino M."/>
            <person name="Pursley I."/>
            <person name="Horton D.L."/>
            <person name="Alikhan N.F."/>
            <person name="Baker D."/>
            <person name="Gharbi K."/>
            <person name="Hall N."/>
            <person name="Watson M."/>
            <person name="Adriaenssens E.M."/>
            <person name="Foster-Nyarko E."/>
            <person name="Jarju S."/>
            <person name="Secka A."/>
            <person name="Antonio M."/>
            <person name="Oren A."/>
            <person name="Chaudhuri R.R."/>
            <person name="La Ragione R."/>
            <person name="Hildebrand F."/>
            <person name="Pallen M.J."/>
        </authorList>
    </citation>
    <scope>NUCLEOTIDE SEQUENCE</scope>
    <source>
        <strain evidence="5">ChiSxjej2B14-6234</strain>
    </source>
</reference>
<reference evidence="5" key="1">
    <citation type="submission" date="2020-10" db="EMBL/GenBank/DDBJ databases">
        <authorList>
            <person name="Gilroy R."/>
        </authorList>
    </citation>
    <scope>NUCLEOTIDE SEQUENCE</scope>
    <source>
        <strain evidence="5">ChiSxjej2B14-6234</strain>
    </source>
</reference>
<evidence type="ECO:0000256" key="1">
    <source>
        <dbReference type="ARBA" id="ARBA00023015"/>
    </source>
</evidence>
<dbReference type="PANTHER" id="PTHR40661:SF3">
    <property type="entry name" value="FELS-1 PROPHAGE TRANSCRIPTIONAL REGULATOR"/>
    <property type="match status" value="1"/>
</dbReference>
<dbReference type="Pfam" id="PF13560">
    <property type="entry name" value="HTH_31"/>
    <property type="match status" value="1"/>
</dbReference>
<dbReference type="GO" id="GO:0003677">
    <property type="term" value="F:DNA binding"/>
    <property type="evidence" value="ECO:0007669"/>
    <property type="project" value="UniProtKB-KW"/>
</dbReference>
<dbReference type="InterPro" id="IPR036286">
    <property type="entry name" value="LexA/Signal_pep-like_sf"/>
</dbReference>
<dbReference type="InterPro" id="IPR015927">
    <property type="entry name" value="Peptidase_S24_S26A/B/C"/>
</dbReference>
<sequence length="257" mass="27823">MTGQELALRLRQARNAVGLTQAQAARAIGRPAQTLGGWENARSQPDVGALTALMRLYRVNAAAFLGLEAETFTLAEVRMLQRYRALDEHGRRMADLTLEEETRRLREETARAARRAQSARPARAPQAEIEAQNLLAFRVSDQPAAAGTGVYLGPECFHTVYVNAQALPRGAAFGVPVRGDSMEPVYHDGDILVVSGEQPRCGEVGVFTLDGNGYVKKLGEGVLLSLNPAYAPIPMDESIRCNGKVIGVLSPRDVDAE</sequence>
<gene>
    <name evidence="5" type="ORF">IAB73_07555</name>
</gene>
<evidence type="ECO:0000259" key="4">
    <source>
        <dbReference type="PROSITE" id="PS50943"/>
    </source>
</evidence>